<evidence type="ECO:0000256" key="4">
    <source>
        <dbReference type="ARBA" id="ARBA00012086"/>
    </source>
</evidence>
<dbReference type="AlphaFoldDB" id="A0AAN4VWJ3"/>
<dbReference type="InterPro" id="IPR002220">
    <property type="entry name" value="DapA-like"/>
</dbReference>
<sequence length="295" mass="31659">MRDFSGTGVALVTPFDAQGNVDFEALGRLLDHTAKGGVDYWVVQGTTGESVTLTQKEKHEVLAFIKANNPKNLPIVLGIGGNNTHVVLEQLQEMDLEGVDAILSVSPAYNKPTQEGIYQHYKMVADASPVPVILYNVPGRTASKIKVKTTLRLAAHPNIIGTKEATGDIGDAIEIARKAPADFLLISGDDLLTLPLISVGCKGVISVLANALPEAMQAIVKPALANDMQEAGKAVHQIAEINPLMYAEANPVGVKQLLKEMHICENHVRLPLLPATAPLQEKIKNAYSSFLVVEH</sequence>
<keyword evidence="10 12" id="KW-0704">Schiff base</keyword>
<keyword evidence="8 12" id="KW-0457">Lysine biosynthesis</keyword>
<dbReference type="NCBIfam" id="TIGR00674">
    <property type="entry name" value="dapA"/>
    <property type="match status" value="1"/>
</dbReference>
<accession>A0AAN4VWJ3</accession>
<dbReference type="InterPro" id="IPR013785">
    <property type="entry name" value="Aldolase_TIM"/>
</dbReference>
<evidence type="ECO:0000256" key="9">
    <source>
        <dbReference type="ARBA" id="ARBA00023239"/>
    </source>
</evidence>
<comment type="subcellular location">
    <subcellularLocation>
        <location evidence="12">Cytoplasm</location>
    </subcellularLocation>
</comment>
<feature type="active site" description="Proton donor/acceptor" evidence="12 14">
    <location>
        <position position="135"/>
    </location>
</feature>
<evidence type="ECO:0000256" key="11">
    <source>
        <dbReference type="ARBA" id="ARBA00047836"/>
    </source>
</evidence>
<evidence type="ECO:0000256" key="12">
    <source>
        <dbReference type="HAMAP-Rule" id="MF_00418"/>
    </source>
</evidence>
<keyword evidence="7 12" id="KW-0220">Diaminopimelate biosynthesis</keyword>
<gene>
    <name evidence="12 16" type="primary">dapA</name>
    <name evidence="16" type="ORF">PEDI_08830</name>
</gene>
<dbReference type="GO" id="GO:0005829">
    <property type="term" value="C:cytosol"/>
    <property type="evidence" value="ECO:0007669"/>
    <property type="project" value="TreeGrafter"/>
</dbReference>
<feature type="site" description="Part of a proton relay during catalysis" evidence="12">
    <location>
        <position position="109"/>
    </location>
</feature>
<comment type="catalytic activity">
    <reaction evidence="11 12">
        <text>L-aspartate 4-semialdehyde + pyruvate = (2S,4S)-4-hydroxy-2,3,4,5-tetrahydrodipicolinate + H2O + H(+)</text>
        <dbReference type="Rhea" id="RHEA:34171"/>
        <dbReference type="ChEBI" id="CHEBI:15361"/>
        <dbReference type="ChEBI" id="CHEBI:15377"/>
        <dbReference type="ChEBI" id="CHEBI:15378"/>
        <dbReference type="ChEBI" id="CHEBI:67139"/>
        <dbReference type="ChEBI" id="CHEBI:537519"/>
        <dbReference type="EC" id="4.3.3.7"/>
    </reaction>
</comment>
<comment type="caution">
    <text evidence="12">Was originally thought to be a dihydrodipicolinate synthase (DHDPS), catalyzing the condensation of (S)-aspartate-beta-semialdehyde [(S)-ASA] and pyruvate to dihydrodipicolinate (DHDP). However, it was shown in E.coli that the product of the enzymatic reaction is not dihydrodipicolinate but in fact (4S)-4-hydroxy-2,3,4,5-tetrahydro-(2S)-dipicolinic acid (HTPA), and that the consecutive dehydration reaction leading to DHDP is not spontaneous but catalyzed by DapB.</text>
</comment>
<dbReference type="Pfam" id="PF00701">
    <property type="entry name" value="DHDPS"/>
    <property type="match status" value="1"/>
</dbReference>
<proteinExistence type="inferred from homology"/>
<evidence type="ECO:0000256" key="7">
    <source>
        <dbReference type="ARBA" id="ARBA00022915"/>
    </source>
</evidence>
<evidence type="ECO:0000256" key="3">
    <source>
        <dbReference type="ARBA" id="ARBA00007592"/>
    </source>
</evidence>
<dbReference type="HAMAP" id="MF_00418">
    <property type="entry name" value="DapA"/>
    <property type="match status" value="1"/>
</dbReference>
<feature type="binding site" evidence="12 15">
    <location>
        <position position="205"/>
    </location>
    <ligand>
        <name>pyruvate</name>
        <dbReference type="ChEBI" id="CHEBI:15361"/>
    </ligand>
</feature>
<keyword evidence="9 12" id="KW-0456">Lyase</keyword>
<organism evidence="16 17">
    <name type="scientific">Persicobacter diffluens</name>
    <dbReference type="NCBI Taxonomy" id="981"/>
    <lineage>
        <taxon>Bacteria</taxon>
        <taxon>Pseudomonadati</taxon>
        <taxon>Bacteroidota</taxon>
        <taxon>Cytophagia</taxon>
        <taxon>Cytophagales</taxon>
        <taxon>Persicobacteraceae</taxon>
        <taxon>Persicobacter</taxon>
    </lineage>
</organism>
<dbReference type="GO" id="GO:0008840">
    <property type="term" value="F:4-hydroxy-tetrahydrodipicolinate synthase activity"/>
    <property type="evidence" value="ECO:0007669"/>
    <property type="project" value="UniProtKB-UniRule"/>
</dbReference>
<reference evidence="16 17" key="1">
    <citation type="submission" date="2021-12" db="EMBL/GenBank/DDBJ databases">
        <title>Genome sequencing of bacteria with rrn-lacking chromosome and rrn-plasmid.</title>
        <authorList>
            <person name="Anda M."/>
            <person name="Iwasaki W."/>
        </authorList>
    </citation>
    <scope>NUCLEOTIDE SEQUENCE [LARGE SCALE GENOMIC DNA]</scope>
    <source>
        <strain evidence="16 17">NBRC 15940</strain>
    </source>
</reference>
<evidence type="ECO:0000256" key="2">
    <source>
        <dbReference type="ARBA" id="ARBA00005120"/>
    </source>
</evidence>
<dbReference type="PANTHER" id="PTHR12128:SF66">
    <property type="entry name" value="4-HYDROXY-2-OXOGLUTARATE ALDOLASE, MITOCHONDRIAL"/>
    <property type="match status" value="1"/>
</dbReference>
<comment type="caution">
    <text evidence="16">The sequence shown here is derived from an EMBL/GenBank/DDBJ whole genome shotgun (WGS) entry which is preliminary data.</text>
</comment>
<dbReference type="Gene3D" id="3.20.20.70">
    <property type="entry name" value="Aldolase class I"/>
    <property type="match status" value="1"/>
</dbReference>
<dbReference type="SMART" id="SM01130">
    <property type="entry name" value="DHDPS"/>
    <property type="match status" value="1"/>
</dbReference>
<comment type="pathway">
    <text evidence="2 12">Amino-acid biosynthesis; L-lysine biosynthesis via DAP pathway; (S)-tetrahydrodipicolinate from L-aspartate: step 3/4.</text>
</comment>
<feature type="binding site" evidence="12 15">
    <location>
        <position position="47"/>
    </location>
    <ligand>
        <name>pyruvate</name>
        <dbReference type="ChEBI" id="CHEBI:15361"/>
    </ligand>
</feature>
<comment type="function">
    <text evidence="1 12">Catalyzes the condensation of (S)-aspartate-beta-semialdehyde [(S)-ASA] and pyruvate to 4-hydroxy-tetrahydrodipicolinate (HTPA).</text>
</comment>
<dbReference type="InterPro" id="IPR005263">
    <property type="entry name" value="DapA"/>
</dbReference>
<evidence type="ECO:0000256" key="1">
    <source>
        <dbReference type="ARBA" id="ARBA00003294"/>
    </source>
</evidence>
<comment type="subunit">
    <text evidence="12">Homotetramer; dimer of dimers.</text>
</comment>
<keyword evidence="17" id="KW-1185">Reference proteome</keyword>
<dbReference type="Proteomes" id="UP001310022">
    <property type="component" value="Unassembled WGS sequence"/>
</dbReference>
<dbReference type="PANTHER" id="PTHR12128">
    <property type="entry name" value="DIHYDRODIPICOLINATE SYNTHASE"/>
    <property type="match status" value="1"/>
</dbReference>
<evidence type="ECO:0000256" key="8">
    <source>
        <dbReference type="ARBA" id="ARBA00023154"/>
    </source>
</evidence>
<dbReference type="CDD" id="cd00950">
    <property type="entry name" value="DHDPS"/>
    <property type="match status" value="1"/>
</dbReference>
<feature type="active site" description="Schiff-base intermediate with substrate" evidence="12 14">
    <location>
        <position position="163"/>
    </location>
</feature>
<name>A0AAN4VWJ3_9BACT</name>
<evidence type="ECO:0000256" key="10">
    <source>
        <dbReference type="ARBA" id="ARBA00023270"/>
    </source>
</evidence>
<keyword evidence="5 12" id="KW-0963">Cytoplasm</keyword>
<keyword evidence="6 12" id="KW-0028">Amino-acid biosynthesis</keyword>
<protein>
    <recommendedName>
        <fullName evidence="4 12">4-hydroxy-tetrahydrodipicolinate synthase</fullName>
        <shortName evidence="12">HTPA synthase</shortName>
        <ecNumber evidence="4 12">4.3.3.7</ecNumber>
    </recommendedName>
</protein>
<dbReference type="EC" id="4.3.3.7" evidence="4 12"/>
<dbReference type="PRINTS" id="PR00146">
    <property type="entry name" value="DHPICSNTHASE"/>
</dbReference>
<feature type="site" description="Part of a proton relay during catalysis" evidence="12">
    <location>
        <position position="46"/>
    </location>
</feature>
<dbReference type="GO" id="GO:0019877">
    <property type="term" value="P:diaminopimelate biosynthetic process"/>
    <property type="evidence" value="ECO:0007669"/>
    <property type="project" value="UniProtKB-UniRule"/>
</dbReference>
<comment type="similarity">
    <text evidence="3 12 13">Belongs to the DapA family.</text>
</comment>
<evidence type="ECO:0000313" key="16">
    <source>
        <dbReference type="EMBL" id="GJM60331.1"/>
    </source>
</evidence>
<dbReference type="PIRSF" id="PIRSF001365">
    <property type="entry name" value="DHDPS"/>
    <property type="match status" value="1"/>
</dbReference>
<evidence type="ECO:0000256" key="13">
    <source>
        <dbReference type="PIRNR" id="PIRNR001365"/>
    </source>
</evidence>
<evidence type="ECO:0000256" key="5">
    <source>
        <dbReference type="ARBA" id="ARBA00022490"/>
    </source>
</evidence>
<evidence type="ECO:0000256" key="6">
    <source>
        <dbReference type="ARBA" id="ARBA00022605"/>
    </source>
</evidence>
<evidence type="ECO:0000256" key="14">
    <source>
        <dbReference type="PIRSR" id="PIRSR001365-1"/>
    </source>
</evidence>
<dbReference type="SUPFAM" id="SSF51569">
    <property type="entry name" value="Aldolase"/>
    <property type="match status" value="1"/>
</dbReference>
<dbReference type="EMBL" id="BQKE01000001">
    <property type="protein sequence ID" value="GJM60331.1"/>
    <property type="molecule type" value="Genomic_DNA"/>
</dbReference>
<evidence type="ECO:0000256" key="15">
    <source>
        <dbReference type="PIRSR" id="PIRSR001365-2"/>
    </source>
</evidence>
<evidence type="ECO:0000313" key="17">
    <source>
        <dbReference type="Proteomes" id="UP001310022"/>
    </source>
</evidence>
<dbReference type="GO" id="GO:0009089">
    <property type="term" value="P:lysine biosynthetic process via diaminopimelate"/>
    <property type="evidence" value="ECO:0007669"/>
    <property type="project" value="UniProtKB-UniRule"/>
</dbReference>